<proteinExistence type="predicted"/>
<keyword evidence="7" id="KW-1185">Reference proteome</keyword>
<evidence type="ECO:0000256" key="3">
    <source>
        <dbReference type="ARBA" id="ARBA00023163"/>
    </source>
</evidence>
<dbReference type="PROSITE" id="PS50949">
    <property type="entry name" value="HTH_GNTR"/>
    <property type="match status" value="1"/>
</dbReference>
<evidence type="ECO:0000259" key="5">
    <source>
        <dbReference type="PROSITE" id="PS50949"/>
    </source>
</evidence>
<dbReference type="EMBL" id="FQVN01000021">
    <property type="protein sequence ID" value="SHH08146.1"/>
    <property type="molecule type" value="Genomic_DNA"/>
</dbReference>
<dbReference type="Gene3D" id="1.10.10.10">
    <property type="entry name" value="Winged helix-like DNA-binding domain superfamily/Winged helix DNA-binding domain"/>
    <property type="match status" value="1"/>
</dbReference>
<accession>A0A1M5Q2K9</accession>
<feature type="region of interest" description="Disordered" evidence="4">
    <location>
        <begin position="227"/>
        <end position="251"/>
    </location>
</feature>
<dbReference type="InterPro" id="IPR008920">
    <property type="entry name" value="TF_FadR/GntR_C"/>
</dbReference>
<dbReference type="Proteomes" id="UP000184501">
    <property type="component" value="Unassembled WGS sequence"/>
</dbReference>
<dbReference type="GO" id="GO:0003700">
    <property type="term" value="F:DNA-binding transcription factor activity"/>
    <property type="evidence" value="ECO:0007669"/>
    <property type="project" value="InterPro"/>
</dbReference>
<dbReference type="SMART" id="SM00895">
    <property type="entry name" value="FCD"/>
    <property type="match status" value="1"/>
</dbReference>
<evidence type="ECO:0000256" key="2">
    <source>
        <dbReference type="ARBA" id="ARBA00023125"/>
    </source>
</evidence>
<dbReference type="PANTHER" id="PTHR43537">
    <property type="entry name" value="TRANSCRIPTIONAL REGULATOR, GNTR FAMILY"/>
    <property type="match status" value="1"/>
</dbReference>
<dbReference type="SMART" id="SM00345">
    <property type="entry name" value="HTH_GNTR"/>
    <property type="match status" value="1"/>
</dbReference>
<name>A0A1M5Q2K9_STRHI</name>
<dbReference type="PANTHER" id="PTHR43537:SF44">
    <property type="entry name" value="GNTR FAMILY REGULATORY PROTEIN"/>
    <property type="match status" value="1"/>
</dbReference>
<dbReference type="OrthoDB" id="4164516at2"/>
<evidence type="ECO:0000256" key="4">
    <source>
        <dbReference type="SAM" id="MobiDB-lite"/>
    </source>
</evidence>
<dbReference type="InterPro" id="IPR000524">
    <property type="entry name" value="Tscrpt_reg_HTH_GntR"/>
</dbReference>
<evidence type="ECO:0000313" key="6">
    <source>
        <dbReference type="EMBL" id="SHH08146.1"/>
    </source>
</evidence>
<sequence>MQGLHGRVLDALGPAIAGGEHPVGSVLRIEGLEERFACSRTVIREAVRVLESMNLVSSRRRVGITVRPREEWNLYDPLVIRWRLAGADRAHQLRSLSELRSAVEPVAAGYAARRATPEQCGELVGLAIKLATTARARDLRTFLEHDIAFHRLVLQASGNEMFGRFHDVVGEVLTGRTEHHLMPPEPHPTAVRLHTDVAQAIQCGDAERAEAAMREIVVQAMGEMTPAFDTEEPASPDEAARLPSDPLHRFA</sequence>
<dbReference type="SUPFAM" id="SSF46785">
    <property type="entry name" value="Winged helix' DNA-binding domain"/>
    <property type="match status" value="1"/>
</dbReference>
<keyword evidence="3" id="KW-0804">Transcription</keyword>
<dbReference type="AlphaFoldDB" id="A0A1M5Q2K9"/>
<keyword evidence="2 6" id="KW-0238">DNA-binding</keyword>
<gene>
    <name evidence="6" type="ORF">SAMN05444320_12135</name>
</gene>
<keyword evidence="1" id="KW-0805">Transcription regulation</keyword>
<dbReference type="Gene3D" id="1.20.120.530">
    <property type="entry name" value="GntR ligand-binding domain-like"/>
    <property type="match status" value="1"/>
</dbReference>
<dbReference type="Pfam" id="PF00392">
    <property type="entry name" value="GntR"/>
    <property type="match status" value="1"/>
</dbReference>
<dbReference type="InterPro" id="IPR036390">
    <property type="entry name" value="WH_DNA-bd_sf"/>
</dbReference>
<dbReference type="InterPro" id="IPR036388">
    <property type="entry name" value="WH-like_DNA-bd_sf"/>
</dbReference>
<dbReference type="RefSeq" id="WP_073490063.1">
    <property type="nucleotide sequence ID" value="NZ_FQVN01000021.1"/>
</dbReference>
<dbReference type="InterPro" id="IPR011711">
    <property type="entry name" value="GntR_C"/>
</dbReference>
<evidence type="ECO:0000256" key="1">
    <source>
        <dbReference type="ARBA" id="ARBA00023015"/>
    </source>
</evidence>
<feature type="domain" description="HTH gntR-type" evidence="5">
    <location>
        <begin position="2"/>
        <end position="69"/>
    </location>
</feature>
<dbReference type="SUPFAM" id="SSF48008">
    <property type="entry name" value="GntR ligand-binding domain-like"/>
    <property type="match status" value="1"/>
</dbReference>
<dbReference type="GO" id="GO:0003677">
    <property type="term" value="F:DNA binding"/>
    <property type="evidence" value="ECO:0007669"/>
    <property type="project" value="UniProtKB-KW"/>
</dbReference>
<organism evidence="6 7">
    <name type="scientific">Streptoalloteichus hindustanus</name>
    <dbReference type="NCBI Taxonomy" id="2017"/>
    <lineage>
        <taxon>Bacteria</taxon>
        <taxon>Bacillati</taxon>
        <taxon>Actinomycetota</taxon>
        <taxon>Actinomycetes</taxon>
        <taxon>Pseudonocardiales</taxon>
        <taxon>Pseudonocardiaceae</taxon>
        <taxon>Streptoalloteichus</taxon>
    </lineage>
</organism>
<dbReference type="STRING" id="2017.SAMN05444320_12135"/>
<reference evidence="6 7" key="1">
    <citation type="submission" date="2016-11" db="EMBL/GenBank/DDBJ databases">
        <authorList>
            <person name="Jaros S."/>
            <person name="Januszkiewicz K."/>
            <person name="Wedrychowicz H."/>
        </authorList>
    </citation>
    <scope>NUCLEOTIDE SEQUENCE [LARGE SCALE GENOMIC DNA]</scope>
    <source>
        <strain evidence="6 7">DSM 44523</strain>
    </source>
</reference>
<protein>
    <submittedName>
        <fullName evidence="6">DNA-binding transcriptional regulator, FadR family</fullName>
    </submittedName>
</protein>
<evidence type="ECO:0000313" key="7">
    <source>
        <dbReference type="Proteomes" id="UP000184501"/>
    </source>
</evidence>
<dbReference type="Pfam" id="PF07729">
    <property type="entry name" value="FCD"/>
    <property type="match status" value="1"/>
</dbReference>